<feature type="region of interest" description="Disordered" evidence="2">
    <location>
        <begin position="158"/>
        <end position="187"/>
    </location>
</feature>
<evidence type="ECO:0000313" key="5">
    <source>
        <dbReference type="Proteomes" id="UP000646827"/>
    </source>
</evidence>
<feature type="non-terminal residue" evidence="4">
    <location>
        <position position="1"/>
    </location>
</feature>
<comment type="function">
    <text evidence="1">Plays a role in determining ER morphology.</text>
</comment>
<keyword evidence="1" id="KW-0812">Transmembrane</keyword>
<feature type="region of interest" description="Disordered" evidence="2">
    <location>
        <begin position="232"/>
        <end position="278"/>
    </location>
</feature>
<keyword evidence="1" id="KW-0862">Zinc</keyword>
<keyword evidence="5" id="KW-1185">Reference proteome</keyword>
<evidence type="ECO:0000259" key="3">
    <source>
        <dbReference type="Pfam" id="PF10058"/>
    </source>
</evidence>
<dbReference type="Pfam" id="PF10058">
    <property type="entry name" value="Zn_ribbon_10"/>
    <property type="match status" value="1"/>
</dbReference>
<comment type="caution">
    <text evidence="1">Lacks conserved residue(s) required for the propagation of feature annotation.</text>
</comment>
<accession>A0A8H7SDN9</accession>
<sequence>VSKFTHANIFFIIISKSDPNDYEQILSELDEKIQKAEVRLSEIKIRERRTGVLWIIYGTIAWAAFLLYSFIALHGGGDIDWDTSVMTLLPVLVIPLGIYYTRRLLKWFYTRKQTNEEANLGALRAQQKLKVEELKKKTSYYTTKSLLERYDLAAAQKKKQQEQAQRNGQAAMATARQQPSPGQQQQLRQRNGGWLIIVFYFCINVIHGQIKKGKMKGGFFLIDMLSIIGPGPAPLQQGQGMTHPQQQQHQQQGGPIPNHGPGGLTVPRPLMPQPPQPRERQWYDKLVDALVGEEGPETKYALICRHCFMHNGLVLPQEIDYIQYTCPNCKQFNPARKIAVRPPSPAPPSPLTPQHQATVSDVNKSKNDISLEPQPLVMTEENGKNGHQQGSPSFPSEETGPVSYRVSDEDDDNNDKSNILNNTNTDGIKTS</sequence>
<gene>
    <name evidence="4" type="ORF">INT45_011740</name>
</gene>
<dbReference type="GO" id="GO:1903373">
    <property type="term" value="P:positive regulation of endoplasmic reticulum tubular network organization"/>
    <property type="evidence" value="ECO:0007669"/>
    <property type="project" value="UniProtKB-UniRule"/>
</dbReference>
<dbReference type="GO" id="GO:0008270">
    <property type="term" value="F:zinc ion binding"/>
    <property type="evidence" value="ECO:0007669"/>
    <property type="project" value="UniProtKB-KW"/>
</dbReference>
<dbReference type="OrthoDB" id="1725934at2759"/>
<evidence type="ECO:0000313" key="4">
    <source>
        <dbReference type="EMBL" id="KAG2226123.1"/>
    </source>
</evidence>
<feature type="transmembrane region" description="Helical" evidence="1">
    <location>
        <begin position="83"/>
        <end position="101"/>
    </location>
</feature>
<feature type="compositionally biased region" description="Pro residues" evidence="2">
    <location>
        <begin position="342"/>
        <end position="351"/>
    </location>
</feature>
<feature type="compositionally biased region" description="Low complexity" evidence="2">
    <location>
        <begin position="234"/>
        <end position="259"/>
    </location>
</feature>
<name>A0A8H7SDN9_9FUNG</name>
<feature type="compositionally biased region" description="Polar residues" evidence="2">
    <location>
        <begin position="385"/>
        <end position="396"/>
    </location>
</feature>
<keyword evidence="1" id="KW-1133">Transmembrane helix</keyword>
<reference evidence="4 5" key="1">
    <citation type="submission" date="2020-12" db="EMBL/GenBank/DDBJ databases">
        <title>Metabolic potential, ecology and presence of endohyphal bacteria is reflected in genomic diversity of Mucoromycotina.</title>
        <authorList>
            <person name="Muszewska A."/>
            <person name="Okrasinska A."/>
            <person name="Steczkiewicz K."/>
            <person name="Drgas O."/>
            <person name="Orlowska M."/>
            <person name="Perlinska-Lenart U."/>
            <person name="Aleksandrzak-Piekarczyk T."/>
            <person name="Szatraj K."/>
            <person name="Zielenkiewicz U."/>
            <person name="Pilsyk S."/>
            <person name="Malc E."/>
            <person name="Mieczkowski P."/>
            <person name="Kruszewska J.S."/>
            <person name="Biernat P."/>
            <person name="Pawlowska J."/>
        </authorList>
    </citation>
    <scope>NUCLEOTIDE SEQUENCE [LARGE SCALE GENOMIC DNA]</scope>
    <source>
        <strain evidence="4 5">CBS 142.35</strain>
    </source>
</reference>
<feature type="compositionally biased region" description="Polar residues" evidence="2">
    <location>
        <begin position="416"/>
        <end position="431"/>
    </location>
</feature>
<keyword evidence="1" id="KW-0472">Membrane</keyword>
<feature type="transmembrane region" description="Helical" evidence="1">
    <location>
        <begin position="51"/>
        <end position="71"/>
    </location>
</feature>
<dbReference type="PANTHER" id="PTHR22166">
    <property type="entry name" value="ENDOPLASMIC RETICULUM JUNCTION FORMATION PROTEIN LUNAPARK"/>
    <property type="match status" value="1"/>
</dbReference>
<keyword evidence="1" id="KW-0863">Zinc-finger</keyword>
<keyword evidence="1" id="KW-0256">Endoplasmic reticulum</keyword>
<dbReference type="PANTHER" id="PTHR22166:SF12">
    <property type="entry name" value="ENDOPLASMIC RETICULUM JUNCTION FORMATION PROTEIN LUNAPARK"/>
    <property type="match status" value="1"/>
</dbReference>
<feature type="compositionally biased region" description="Low complexity" evidence="2">
    <location>
        <begin position="176"/>
        <end position="187"/>
    </location>
</feature>
<comment type="domain">
    <text evidence="1">The C4-type zinc finger motif is necessary both for its ER three-way tubular junction localization and formation.</text>
</comment>
<protein>
    <recommendedName>
        <fullName evidence="1">Endoplasmic reticulum junction formation protein lunapark</fullName>
    </recommendedName>
</protein>
<dbReference type="InterPro" id="IPR019273">
    <property type="entry name" value="Lunapark_Znf"/>
</dbReference>
<dbReference type="Proteomes" id="UP000646827">
    <property type="component" value="Unassembled WGS sequence"/>
</dbReference>
<comment type="caution">
    <text evidence="4">The sequence shown here is derived from an EMBL/GenBank/DDBJ whole genome shotgun (WGS) entry which is preliminary data.</text>
</comment>
<dbReference type="GO" id="GO:0071788">
    <property type="term" value="P:endoplasmic reticulum tubular network maintenance"/>
    <property type="evidence" value="ECO:0007669"/>
    <property type="project" value="UniProtKB-UniRule"/>
</dbReference>
<comment type="similarity">
    <text evidence="1">Belongs to the lunapark family.</text>
</comment>
<feature type="domain" description="Lunapark zinc ribbon" evidence="3">
    <location>
        <begin position="282"/>
        <end position="333"/>
    </location>
</feature>
<proteinExistence type="inferred from homology"/>
<feature type="compositionally biased region" description="Polar residues" evidence="2">
    <location>
        <begin position="352"/>
        <end position="362"/>
    </location>
</feature>
<evidence type="ECO:0000256" key="1">
    <source>
        <dbReference type="RuleBase" id="RU367073"/>
    </source>
</evidence>
<organism evidence="4 5">
    <name type="scientific">Circinella minor</name>
    <dbReference type="NCBI Taxonomy" id="1195481"/>
    <lineage>
        <taxon>Eukaryota</taxon>
        <taxon>Fungi</taxon>
        <taxon>Fungi incertae sedis</taxon>
        <taxon>Mucoromycota</taxon>
        <taxon>Mucoromycotina</taxon>
        <taxon>Mucoromycetes</taxon>
        <taxon>Mucorales</taxon>
        <taxon>Lichtheimiaceae</taxon>
        <taxon>Circinella</taxon>
    </lineage>
</organism>
<feature type="region of interest" description="Disordered" evidence="2">
    <location>
        <begin position="339"/>
        <end position="431"/>
    </location>
</feature>
<comment type="subcellular location">
    <subcellularLocation>
        <location evidence="1">Endoplasmic reticulum membrane</location>
        <topology evidence="1">Multi-pass membrane protein</topology>
    </subcellularLocation>
</comment>
<feature type="transmembrane region" description="Helical" evidence="1">
    <location>
        <begin position="192"/>
        <end position="210"/>
    </location>
</feature>
<dbReference type="InterPro" id="IPR040115">
    <property type="entry name" value="Lnp"/>
</dbReference>
<dbReference type="AlphaFoldDB" id="A0A8H7SDN9"/>
<dbReference type="GO" id="GO:0098826">
    <property type="term" value="C:endoplasmic reticulum tubular network membrane"/>
    <property type="evidence" value="ECO:0007669"/>
    <property type="project" value="UniProtKB-UniRule"/>
</dbReference>
<keyword evidence="1" id="KW-0479">Metal-binding</keyword>
<evidence type="ECO:0000256" key="2">
    <source>
        <dbReference type="SAM" id="MobiDB-lite"/>
    </source>
</evidence>
<dbReference type="EMBL" id="JAEPRB010000020">
    <property type="protein sequence ID" value="KAG2226123.1"/>
    <property type="molecule type" value="Genomic_DNA"/>
</dbReference>